<gene>
    <name evidence="2" type="ORF">RSO01_33230</name>
</gene>
<keyword evidence="3" id="KW-1185">Reference proteome</keyword>
<dbReference type="InterPro" id="IPR024344">
    <property type="entry name" value="MDMPI_metal-binding"/>
</dbReference>
<dbReference type="RefSeq" id="WP_147150234.1">
    <property type="nucleotide sequence ID" value="NZ_BKAJ01000056.1"/>
</dbReference>
<dbReference type="GO" id="GO:0046872">
    <property type="term" value="F:metal ion binding"/>
    <property type="evidence" value="ECO:0007669"/>
    <property type="project" value="InterPro"/>
</dbReference>
<dbReference type="InterPro" id="IPR017518">
    <property type="entry name" value="CHP03084"/>
</dbReference>
<dbReference type="OrthoDB" id="113180at2"/>
<dbReference type="InterPro" id="IPR017517">
    <property type="entry name" value="Maleyloyr_isom"/>
</dbReference>
<dbReference type="Pfam" id="PF11716">
    <property type="entry name" value="MDMPI_N"/>
    <property type="match status" value="1"/>
</dbReference>
<feature type="domain" description="Mycothiol-dependent maleylpyruvate isomerase metal-binding" evidence="1">
    <location>
        <begin position="8"/>
        <end position="146"/>
    </location>
</feature>
<organism evidence="2 3">
    <name type="scientific">Reyranella soli</name>
    <dbReference type="NCBI Taxonomy" id="1230389"/>
    <lineage>
        <taxon>Bacteria</taxon>
        <taxon>Pseudomonadati</taxon>
        <taxon>Pseudomonadota</taxon>
        <taxon>Alphaproteobacteria</taxon>
        <taxon>Hyphomicrobiales</taxon>
        <taxon>Reyranellaceae</taxon>
        <taxon>Reyranella</taxon>
    </lineage>
</organism>
<sequence length="268" mass="29841">MIQQVDDFRAESAELHQLLNGLGDGDWARATQFKAWTIDDIVRHLHMGDTMALASASDPAAFTALMADIQAERKKGLSRIDETRQRLNGLCGRPLLQRWHETAGRLCDALAEKPADARLKWAGPDMGVRMFTTARQMETWSHAQAIYDLLGIERPAASPRLRNIAEIGVRTFGWAYRNRGLPVPPIAPSVRLDTPFGETWEWKASDSDTVEGDAIAFCQVVTQTRNIADTSVSVRGETARDWMAIVQCFAGQPETPPPPGTRYRQPDD</sequence>
<evidence type="ECO:0000313" key="2">
    <source>
        <dbReference type="EMBL" id="GEP56157.1"/>
    </source>
</evidence>
<dbReference type="Gene3D" id="1.20.120.450">
    <property type="entry name" value="dinb family like domain"/>
    <property type="match status" value="1"/>
</dbReference>
<protein>
    <recommendedName>
        <fullName evidence="1">Mycothiol-dependent maleylpyruvate isomerase metal-binding domain-containing protein</fullName>
    </recommendedName>
</protein>
<comment type="caution">
    <text evidence="2">The sequence shown here is derived from an EMBL/GenBank/DDBJ whole genome shotgun (WGS) entry which is preliminary data.</text>
</comment>
<dbReference type="EMBL" id="BKAJ01000056">
    <property type="protein sequence ID" value="GEP56157.1"/>
    <property type="molecule type" value="Genomic_DNA"/>
</dbReference>
<reference evidence="2 3" key="1">
    <citation type="submission" date="2019-07" db="EMBL/GenBank/DDBJ databases">
        <title>Whole genome shotgun sequence of Reyranella soli NBRC 108950.</title>
        <authorList>
            <person name="Hosoyama A."/>
            <person name="Uohara A."/>
            <person name="Ohji S."/>
            <person name="Ichikawa N."/>
        </authorList>
    </citation>
    <scope>NUCLEOTIDE SEQUENCE [LARGE SCALE GENOMIC DNA]</scope>
    <source>
        <strain evidence="2 3">NBRC 108950</strain>
    </source>
</reference>
<evidence type="ECO:0000259" key="1">
    <source>
        <dbReference type="Pfam" id="PF11716"/>
    </source>
</evidence>
<dbReference type="NCBIfam" id="TIGR03083">
    <property type="entry name" value="maleylpyruvate isomerase family mycothiol-dependent enzyme"/>
    <property type="match status" value="1"/>
</dbReference>
<dbReference type="AlphaFoldDB" id="A0A512NB43"/>
<accession>A0A512NB43</accession>
<evidence type="ECO:0000313" key="3">
    <source>
        <dbReference type="Proteomes" id="UP000321058"/>
    </source>
</evidence>
<dbReference type="InterPro" id="IPR034660">
    <property type="entry name" value="DinB/YfiT-like"/>
</dbReference>
<dbReference type="Proteomes" id="UP000321058">
    <property type="component" value="Unassembled WGS sequence"/>
</dbReference>
<proteinExistence type="predicted"/>
<name>A0A512NB43_9HYPH</name>
<dbReference type="SUPFAM" id="SSF109854">
    <property type="entry name" value="DinB/YfiT-like putative metalloenzymes"/>
    <property type="match status" value="1"/>
</dbReference>
<dbReference type="NCBIfam" id="TIGR03084">
    <property type="entry name" value="TIGR03084 family metal-binding protein"/>
    <property type="match status" value="1"/>
</dbReference>